<dbReference type="Proteomes" id="UP000825483">
    <property type="component" value="Unassembled WGS sequence"/>
</dbReference>
<dbReference type="EMBL" id="BPUB01000001">
    <property type="protein sequence ID" value="GJG58022.1"/>
    <property type="molecule type" value="Genomic_DNA"/>
</dbReference>
<comment type="caution">
    <text evidence="1">The sequence shown here is derived from an EMBL/GenBank/DDBJ whole genome shotgun (WGS) entry which is preliminary data.</text>
</comment>
<sequence>MHIVLSKSLTACVLVSAKIPAFSATVRVRINEIILRVSMGEVHYNIKTSVTSTDVSLPILSTCLFQLLPNL</sequence>
<gene>
    <name evidence="1" type="ORF">PRLR5076_08730</name>
</gene>
<reference evidence="1" key="1">
    <citation type="journal article" date="2022" name="Int. J. Syst. Evol. Microbiol.">
        <title>Prevotella lacticifex sp. nov., isolated from the rumen of cows.</title>
        <authorList>
            <person name="Shinkai T."/>
            <person name="Ikeyama N."/>
            <person name="Kumagai M."/>
            <person name="Ohmori H."/>
            <person name="Sakamoto M."/>
            <person name="Ohkuma M."/>
            <person name="Mitsumori M."/>
        </authorList>
    </citation>
    <scope>NUCLEOTIDE SEQUENCE</scope>
    <source>
        <strain evidence="1">R5076</strain>
    </source>
</reference>
<accession>A0A9R1C8M6</accession>
<evidence type="ECO:0000313" key="1">
    <source>
        <dbReference type="EMBL" id="GJG58022.1"/>
    </source>
</evidence>
<name>A0A9R1C8M6_9BACT</name>
<keyword evidence="2" id="KW-1185">Reference proteome</keyword>
<protein>
    <submittedName>
        <fullName evidence="1">Uncharacterized protein</fullName>
    </submittedName>
</protein>
<dbReference type="AlphaFoldDB" id="A0A9R1C8M6"/>
<evidence type="ECO:0000313" key="2">
    <source>
        <dbReference type="Proteomes" id="UP000825483"/>
    </source>
</evidence>
<organism evidence="1 2">
    <name type="scientific">Prevotella lacticifex</name>
    <dbReference type="NCBI Taxonomy" id="2854755"/>
    <lineage>
        <taxon>Bacteria</taxon>
        <taxon>Pseudomonadati</taxon>
        <taxon>Bacteroidota</taxon>
        <taxon>Bacteroidia</taxon>
        <taxon>Bacteroidales</taxon>
        <taxon>Prevotellaceae</taxon>
        <taxon>Prevotella</taxon>
    </lineage>
</organism>
<proteinExistence type="predicted"/>